<dbReference type="GO" id="GO:0005886">
    <property type="term" value="C:plasma membrane"/>
    <property type="evidence" value="ECO:0007669"/>
    <property type="project" value="UniProtKB-SubCell"/>
</dbReference>
<dbReference type="Proteomes" id="UP000887574">
    <property type="component" value="Unplaced"/>
</dbReference>
<feature type="transmembrane region" description="Helical" evidence="9">
    <location>
        <begin position="411"/>
        <end position="439"/>
    </location>
</feature>
<feature type="transmembrane region" description="Helical" evidence="9">
    <location>
        <begin position="119"/>
        <end position="143"/>
    </location>
</feature>
<dbReference type="PANTHER" id="PTHR23503">
    <property type="entry name" value="SOLUTE CARRIER FAMILY 2"/>
    <property type="match status" value="1"/>
</dbReference>
<evidence type="ECO:0000256" key="5">
    <source>
        <dbReference type="ARBA" id="ARBA00022989"/>
    </source>
</evidence>
<feature type="transmembrane region" description="Helical" evidence="9">
    <location>
        <begin position="240"/>
        <end position="263"/>
    </location>
</feature>
<evidence type="ECO:0000256" key="6">
    <source>
        <dbReference type="ARBA" id="ARBA00023136"/>
    </source>
</evidence>
<dbReference type="InterPro" id="IPR003663">
    <property type="entry name" value="Sugar/inositol_transpt"/>
</dbReference>
<protein>
    <submittedName>
        <fullName evidence="12">Major facilitator superfamily (MFS) profile domain-containing protein</fullName>
    </submittedName>
</protein>
<dbReference type="GO" id="GO:0005353">
    <property type="term" value="F:fructose transmembrane transporter activity"/>
    <property type="evidence" value="ECO:0007669"/>
    <property type="project" value="UniProtKB-ARBA"/>
</dbReference>
<evidence type="ECO:0000256" key="9">
    <source>
        <dbReference type="SAM" id="Phobius"/>
    </source>
</evidence>
<keyword evidence="11" id="KW-1185">Reference proteome</keyword>
<name>A0A915DKM8_9BILA</name>
<evidence type="ECO:0000256" key="4">
    <source>
        <dbReference type="ARBA" id="ARBA00022692"/>
    </source>
</evidence>
<evidence type="ECO:0000256" key="1">
    <source>
        <dbReference type="ARBA" id="ARBA00004651"/>
    </source>
</evidence>
<feature type="transmembrane region" description="Helical" evidence="9">
    <location>
        <begin position="451"/>
        <end position="470"/>
    </location>
</feature>
<dbReference type="Gene3D" id="1.20.1250.20">
    <property type="entry name" value="MFS general substrate transporter like domains"/>
    <property type="match status" value="1"/>
</dbReference>
<dbReference type="InterPro" id="IPR036259">
    <property type="entry name" value="MFS_trans_sf"/>
</dbReference>
<keyword evidence="6 9" id="KW-0472">Membrane</keyword>
<keyword evidence="3" id="KW-1003">Cell membrane</keyword>
<sequence length="552" mass="60562">MENSSVKAWSEQDDSESSPSDVIQNEHSESVINLESDPLTNDGISFDEMDAEDEEGKKVLQGRMTCCLLFASIAASLSSLQYGYHLGVVNSPASIMKDWYKVSFFRLHGVHISDTMTDVLWATSVSIYAFGAIFGGLVTGWLADNIGRKKTLLLNNILVFVSTALTSSAKYVDVLYLIIIGRLIIGFNCGINSNLVPLYLTEIAPINYRGTVGTLHQLAIVFSIGAALVMGLPYIFGNELLCLCFSLLHWFLPSCNCCLSLFAEKDLRRLRGKCDVSKELAKIKEEAAVAKAQPKVSYCDMFRAKYRWPLAIALILVISRQLAGINAISFYSTSIFDQAGLKGKLPALASAGLGVVMVLVTIFSAFMVDSKCCGRRPLLLSGLAGCCLSLVLLTVSMSFAKSLESIVLQTWAGYCSVAFVVLFIIMWSWGIGPVPWFYVTELFHYNARGRASSLASMSNWTSTFIIGLSYPPLNDWLRQYTFLIYAAISAATFVFTLLAVPETKGKTTDEILHEIKSNPLHKVATRFKNKERLMLDVGGSAGRKGGGKQPKL</sequence>
<evidence type="ECO:0000256" key="3">
    <source>
        <dbReference type="ARBA" id="ARBA00022475"/>
    </source>
</evidence>
<feature type="domain" description="Major facilitator superfamily (MFS) profile" evidence="10">
    <location>
        <begin position="71"/>
        <end position="504"/>
    </location>
</feature>
<dbReference type="InterPro" id="IPR045263">
    <property type="entry name" value="GLUT"/>
</dbReference>
<evidence type="ECO:0000256" key="7">
    <source>
        <dbReference type="RuleBase" id="RU003346"/>
    </source>
</evidence>
<feature type="transmembrane region" description="Helical" evidence="9">
    <location>
        <begin position="212"/>
        <end position="234"/>
    </location>
</feature>
<feature type="transmembrane region" description="Helical" evidence="9">
    <location>
        <begin position="66"/>
        <end position="84"/>
    </location>
</feature>
<organism evidence="11 12">
    <name type="scientific">Ditylenchus dipsaci</name>
    <dbReference type="NCBI Taxonomy" id="166011"/>
    <lineage>
        <taxon>Eukaryota</taxon>
        <taxon>Metazoa</taxon>
        <taxon>Ecdysozoa</taxon>
        <taxon>Nematoda</taxon>
        <taxon>Chromadorea</taxon>
        <taxon>Rhabditida</taxon>
        <taxon>Tylenchina</taxon>
        <taxon>Tylenchomorpha</taxon>
        <taxon>Sphaerularioidea</taxon>
        <taxon>Anguinidae</taxon>
        <taxon>Anguininae</taxon>
        <taxon>Ditylenchus</taxon>
    </lineage>
</organism>
<dbReference type="FunFam" id="1.20.1250.20:FF:001511">
    <property type="entry name" value="Solute carrier family 2, facilitated glucose transporter member 5"/>
    <property type="match status" value="1"/>
</dbReference>
<feature type="transmembrane region" description="Helical" evidence="9">
    <location>
        <begin position="378"/>
        <end position="399"/>
    </location>
</feature>
<comment type="similarity">
    <text evidence="7">Belongs to the major facilitator superfamily. Sugar transporter (TC 2.A.1.1) family.</text>
</comment>
<dbReference type="PROSITE" id="PS00217">
    <property type="entry name" value="SUGAR_TRANSPORT_2"/>
    <property type="match status" value="1"/>
</dbReference>
<dbReference type="GO" id="GO:1990539">
    <property type="term" value="P:fructose import across plasma membrane"/>
    <property type="evidence" value="ECO:0007669"/>
    <property type="project" value="UniProtKB-ARBA"/>
</dbReference>
<feature type="transmembrane region" description="Helical" evidence="9">
    <location>
        <begin position="345"/>
        <end position="366"/>
    </location>
</feature>
<dbReference type="PRINTS" id="PR00171">
    <property type="entry name" value="SUGRTRNSPORT"/>
</dbReference>
<dbReference type="WBParaSite" id="jg20581">
    <property type="protein sequence ID" value="jg20581"/>
    <property type="gene ID" value="jg20581"/>
</dbReference>
<comment type="subcellular location">
    <subcellularLocation>
        <location evidence="1">Cell membrane</location>
        <topology evidence="1">Multi-pass membrane protein</topology>
    </subcellularLocation>
</comment>
<evidence type="ECO:0000256" key="2">
    <source>
        <dbReference type="ARBA" id="ARBA00022448"/>
    </source>
</evidence>
<dbReference type="InterPro" id="IPR020846">
    <property type="entry name" value="MFS_dom"/>
</dbReference>
<proteinExistence type="inferred from homology"/>
<evidence type="ECO:0000256" key="8">
    <source>
        <dbReference type="SAM" id="MobiDB-lite"/>
    </source>
</evidence>
<keyword evidence="4 9" id="KW-0812">Transmembrane</keyword>
<feature type="transmembrane region" description="Helical" evidence="9">
    <location>
        <begin position="310"/>
        <end position="333"/>
    </location>
</feature>
<evidence type="ECO:0000313" key="11">
    <source>
        <dbReference type="Proteomes" id="UP000887574"/>
    </source>
</evidence>
<feature type="transmembrane region" description="Helical" evidence="9">
    <location>
        <begin position="482"/>
        <end position="500"/>
    </location>
</feature>
<dbReference type="Pfam" id="PF00083">
    <property type="entry name" value="Sugar_tr"/>
    <property type="match status" value="1"/>
</dbReference>
<feature type="transmembrane region" description="Helical" evidence="9">
    <location>
        <begin position="152"/>
        <end position="169"/>
    </location>
</feature>
<dbReference type="SUPFAM" id="SSF103473">
    <property type="entry name" value="MFS general substrate transporter"/>
    <property type="match status" value="1"/>
</dbReference>
<reference evidence="12" key="1">
    <citation type="submission" date="2022-11" db="UniProtKB">
        <authorList>
            <consortium name="WormBaseParasite"/>
        </authorList>
    </citation>
    <scope>IDENTIFICATION</scope>
</reference>
<dbReference type="NCBIfam" id="TIGR00879">
    <property type="entry name" value="SP"/>
    <property type="match status" value="1"/>
</dbReference>
<dbReference type="PANTHER" id="PTHR23503:SF8">
    <property type="entry name" value="FACILITATED GLUCOSE TRANSPORTER PROTEIN 1"/>
    <property type="match status" value="1"/>
</dbReference>
<evidence type="ECO:0000313" key="12">
    <source>
        <dbReference type="WBParaSite" id="jg20581"/>
    </source>
</evidence>
<accession>A0A915DKM8</accession>
<feature type="transmembrane region" description="Helical" evidence="9">
    <location>
        <begin position="175"/>
        <end position="200"/>
    </location>
</feature>
<dbReference type="AlphaFoldDB" id="A0A915DKM8"/>
<evidence type="ECO:0000259" key="10">
    <source>
        <dbReference type="PROSITE" id="PS50850"/>
    </source>
</evidence>
<keyword evidence="5 9" id="KW-1133">Transmembrane helix</keyword>
<dbReference type="InterPro" id="IPR005829">
    <property type="entry name" value="Sugar_transporter_CS"/>
</dbReference>
<keyword evidence="2 7" id="KW-0813">Transport</keyword>
<feature type="region of interest" description="Disordered" evidence="8">
    <location>
        <begin position="1"/>
        <end position="34"/>
    </location>
</feature>
<dbReference type="InterPro" id="IPR005828">
    <property type="entry name" value="MFS_sugar_transport-like"/>
</dbReference>
<dbReference type="PROSITE" id="PS50850">
    <property type="entry name" value="MFS"/>
    <property type="match status" value="1"/>
</dbReference>